<dbReference type="Gene3D" id="3.40.50.1820">
    <property type="entry name" value="alpha/beta hydrolase"/>
    <property type="match status" value="1"/>
</dbReference>
<evidence type="ECO:0000313" key="3">
    <source>
        <dbReference type="Proteomes" id="UP000231279"/>
    </source>
</evidence>
<keyword evidence="3" id="KW-1185">Reference proteome</keyword>
<dbReference type="OrthoDB" id="6495301at2759"/>
<dbReference type="STRING" id="429701.A0A2G9FXJ6"/>
<organism evidence="2 3">
    <name type="scientific">Handroanthus impetiginosus</name>
    <dbReference type="NCBI Taxonomy" id="429701"/>
    <lineage>
        <taxon>Eukaryota</taxon>
        <taxon>Viridiplantae</taxon>
        <taxon>Streptophyta</taxon>
        <taxon>Embryophyta</taxon>
        <taxon>Tracheophyta</taxon>
        <taxon>Spermatophyta</taxon>
        <taxon>Magnoliopsida</taxon>
        <taxon>eudicotyledons</taxon>
        <taxon>Gunneridae</taxon>
        <taxon>Pentapetalae</taxon>
        <taxon>asterids</taxon>
        <taxon>lamiids</taxon>
        <taxon>Lamiales</taxon>
        <taxon>Bignoniaceae</taxon>
        <taxon>Crescentiina</taxon>
        <taxon>Tabebuia alliance</taxon>
        <taxon>Handroanthus</taxon>
    </lineage>
</organism>
<proteinExistence type="predicted"/>
<evidence type="ECO:0000313" key="2">
    <source>
        <dbReference type="EMBL" id="PIM97778.1"/>
    </source>
</evidence>
<dbReference type="GO" id="GO:0008236">
    <property type="term" value="F:serine-type peptidase activity"/>
    <property type="evidence" value="ECO:0007669"/>
    <property type="project" value="InterPro"/>
</dbReference>
<reference evidence="3" key="1">
    <citation type="journal article" date="2018" name="Gigascience">
        <title>Genome assembly of the Pink Ipe (Handroanthus impetiginosus, Bignoniaceae), a highly valued, ecologically keystone Neotropical timber forest tree.</title>
        <authorList>
            <person name="Silva-Junior O.B."/>
            <person name="Grattapaglia D."/>
            <person name="Novaes E."/>
            <person name="Collevatti R.G."/>
        </authorList>
    </citation>
    <scope>NUCLEOTIDE SEQUENCE [LARGE SCALE GENOMIC DNA]</scope>
    <source>
        <strain evidence="3">cv. UFG-1</strain>
    </source>
</reference>
<evidence type="ECO:0000259" key="1">
    <source>
        <dbReference type="Pfam" id="PF00326"/>
    </source>
</evidence>
<sequence length="163" mass="18303">MTVPNNHIDRYNLLKLVDHFHRRGLYSSIFLSIMEGEKALEQFSPEILVQNESSSGAVSLLPRMILFHGTSDYSIPSDSSKTFVDTLQRVGAQAELILYAGKTHTDLFLQDPLRGGQDELFDYLVAFIHSDDKEALARDAAAPPRRRFVPEILLKLAGQVSPF</sequence>
<dbReference type="InterPro" id="IPR029058">
    <property type="entry name" value="AB_hydrolase_fold"/>
</dbReference>
<dbReference type="EMBL" id="NKXS01009135">
    <property type="protein sequence ID" value="PIM97778.1"/>
    <property type="molecule type" value="Genomic_DNA"/>
</dbReference>
<dbReference type="Proteomes" id="UP000231279">
    <property type="component" value="Unassembled WGS sequence"/>
</dbReference>
<feature type="domain" description="Peptidase S9 prolyl oligopeptidase catalytic" evidence="1">
    <location>
        <begin position="58"/>
        <end position="104"/>
    </location>
</feature>
<accession>A0A2G9FXJ6</accession>
<name>A0A2G9FXJ6_9LAMI</name>
<dbReference type="InterPro" id="IPR001375">
    <property type="entry name" value="Peptidase_S9_cat"/>
</dbReference>
<comment type="caution">
    <text evidence="2">The sequence shown here is derived from an EMBL/GenBank/DDBJ whole genome shotgun (WGS) entry which is preliminary data.</text>
</comment>
<dbReference type="AlphaFoldDB" id="A0A2G9FXJ6"/>
<dbReference type="SUPFAM" id="SSF53474">
    <property type="entry name" value="alpha/beta-Hydrolases"/>
    <property type="match status" value="1"/>
</dbReference>
<protein>
    <recommendedName>
        <fullName evidence="1">Peptidase S9 prolyl oligopeptidase catalytic domain-containing protein</fullName>
    </recommendedName>
</protein>
<dbReference type="GO" id="GO:0006508">
    <property type="term" value="P:proteolysis"/>
    <property type="evidence" value="ECO:0007669"/>
    <property type="project" value="InterPro"/>
</dbReference>
<dbReference type="Pfam" id="PF00326">
    <property type="entry name" value="Peptidase_S9"/>
    <property type="match status" value="1"/>
</dbReference>
<gene>
    <name evidence="2" type="ORF">CDL12_29749</name>
</gene>